<reference evidence="2" key="1">
    <citation type="submission" date="2016-01" db="EMBL/GenBank/DDBJ databases">
        <title>Draft genome of Chromobacterium sp. F49.</title>
        <authorList>
            <person name="Hong K.W."/>
        </authorList>
    </citation>
    <scope>NUCLEOTIDE SEQUENCE [LARGE SCALE GENOMIC DNA]</scope>
    <source>
        <strain evidence="2">M63</strain>
    </source>
</reference>
<evidence type="ECO:0000313" key="1">
    <source>
        <dbReference type="EMBL" id="KZE78166.1"/>
    </source>
</evidence>
<dbReference type="CDD" id="cd24023">
    <property type="entry name" value="ASKHA_NBD_ParM_Alp7A-like"/>
    <property type="match status" value="1"/>
</dbReference>
<dbReference type="AlphaFoldDB" id="A0A163XN63"/>
<comment type="caution">
    <text evidence="1">The sequence shown here is derived from an EMBL/GenBank/DDBJ whole genome shotgun (WGS) entry which is preliminary data.</text>
</comment>
<proteinExistence type="predicted"/>
<evidence type="ECO:0008006" key="3">
    <source>
        <dbReference type="Google" id="ProtNLM"/>
    </source>
</evidence>
<keyword evidence="2" id="KW-1185">Reference proteome</keyword>
<dbReference type="RefSeq" id="WP_063183086.1">
    <property type="nucleotide sequence ID" value="NZ_LQRA01000057.1"/>
</dbReference>
<dbReference type="EMBL" id="LQRA01000057">
    <property type="protein sequence ID" value="KZE78166.1"/>
    <property type="molecule type" value="Genomic_DNA"/>
</dbReference>
<dbReference type="Proteomes" id="UP000076563">
    <property type="component" value="Unassembled WGS sequence"/>
</dbReference>
<dbReference type="OrthoDB" id="2906454at2"/>
<gene>
    <name evidence="1" type="ORF">AV654_19515</name>
</gene>
<name>A0A163XN63_9BACL</name>
<dbReference type="Gene3D" id="3.30.420.40">
    <property type="match status" value="2"/>
</dbReference>
<evidence type="ECO:0000313" key="2">
    <source>
        <dbReference type="Proteomes" id="UP000076563"/>
    </source>
</evidence>
<organism evidence="1 2">
    <name type="scientific">Paenibacillus elgii</name>
    <dbReference type="NCBI Taxonomy" id="189691"/>
    <lineage>
        <taxon>Bacteria</taxon>
        <taxon>Bacillati</taxon>
        <taxon>Bacillota</taxon>
        <taxon>Bacilli</taxon>
        <taxon>Bacillales</taxon>
        <taxon>Paenibacillaceae</taxon>
        <taxon>Paenibacillus</taxon>
    </lineage>
</organism>
<sequence length="417" mass="47104">MAKAIQLKMGNDIGNSAHKFKFNGNFVIKKRRNKEYRVNQPSCNLKIERTDIDNDVDEEQIVKGIWENLIIRVESPAIKLPGYYMIGRSALDSGKSVDNLMVGVDAKAYHDLPVINTLGNIAAYIIDTQHKDGKLTQNSFKVVVDMTASIPVTQYKDGTPARHLEQRFMNGEHEVTVFLGKREVKITIVFEFVYVTHEGSPSVFAIQYNDAGEWRNDDIYRLINERRAKKNLPPVIGEDFQDLKILHVAIGDGTTELTITHGIVPKYKYGINHGIGHALEECLQDVMDAINVPDSPRQYISKVLQEGVTHKYYNKVINVMKTPLKREIDHIKRGVIDQMVVSRGEVDVILVYGGGSITCYPEMAQALEPICEERECELFYVPSEYAVDIEAEGLYLFLSSPIYAKTKAKYLEAATSK</sequence>
<protein>
    <recommendedName>
        <fullName evidence="3">Actin-like protein N-terminal domain-containing protein</fullName>
    </recommendedName>
</protein>
<accession>A0A163XN63</accession>